<feature type="domain" description="Glyoxalase-like" evidence="1">
    <location>
        <begin position="7"/>
        <end position="145"/>
    </location>
</feature>
<dbReference type="SUPFAM" id="SSF54593">
    <property type="entry name" value="Glyoxalase/Bleomycin resistance protein/Dihydroxybiphenyl dioxygenase"/>
    <property type="match status" value="1"/>
</dbReference>
<protein>
    <recommendedName>
        <fullName evidence="1">Glyoxalase-like domain-containing protein</fullName>
    </recommendedName>
</protein>
<accession>A0A1G7EN44</accession>
<dbReference type="Gene3D" id="3.10.180.10">
    <property type="entry name" value="2,3-Dihydroxybiphenyl 1,2-Dioxygenase, domain 1"/>
    <property type="match status" value="1"/>
</dbReference>
<dbReference type="STRING" id="675864.SAMN04489747_3995"/>
<organism evidence="2 3">
    <name type="scientific">Auraticoccus monumenti</name>
    <dbReference type="NCBI Taxonomy" id="675864"/>
    <lineage>
        <taxon>Bacteria</taxon>
        <taxon>Bacillati</taxon>
        <taxon>Actinomycetota</taxon>
        <taxon>Actinomycetes</taxon>
        <taxon>Propionibacteriales</taxon>
        <taxon>Propionibacteriaceae</taxon>
        <taxon>Auraticoccus</taxon>
    </lineage>
</organism>
<evidence type="ECO:0000313" key="2">
    <source>
        <dbReference type="EMBL" id="SDE65049.1"/>
    </source>
</evidence>
<name>A0A1G7EN44_9ACTN</name>
<keyword evidence="3" id="KW-1185">Reference proteome</keyword>
<proteinExistence type="predicted"/>
<dbReference type="OrthoDB" id="3823476at2"/>
<dbReference type="PANTHER" id="PTHR35908">
    <property type="entry name" value="HYPOTHETICAL FUSION PROTEIN"/>
    <property type="match status" value="1"/>
</dbReference>
<sequence length="145" mass="15871">MTATWGLTVDCSSPGRLAAFWAEALGYREAPPPEGFASRREWLVALEVPEEEWDDGAYLVDPEGRSPGLSFLRVPEARVDKNRLHLDLQVSGGRAVPAPTRAERIEATRARLEVAGATVLARHEQGGRLDHLVLADPEGNEFCVV</sequence>
<dbReference type="RefSeq" id="WP_090595915.1">
    <property type="nucleotide sequence ID" value="NZ_LT629688.1"/>
</dbReference>
<dbReference type="Proteomes" id="UP000198546">
    <property type="component" value="Chromosome i"/>
</dbReference>
<dbReference type="EMBL" id="LT629688">
    <property type="protein sequence ID" value="SDE65049.1"/>
    <property type="molecule type" value="Genomic_DNA"/>
</dbReference>
<reference evidence="2 3" key="1">
    <citation type="submission" date="2016-10" db="EMBL/GenBank/DDBJ databases">
        <authorList>
            <person name="de Groot N.N."/>
        </authorList>
    </citation>
    <scope>NUCLEOTIDE SEQUENCE [LARGE SCALE GENOMIC DNA]</scope>
    <source>
        <strain evidence="2 3">MON 2.2</strain>
    </source>
</reference>
<dbReference type="InterPro" id="IPR029068">
    <property type="entry name" value="Glyas_Bleomycin-R_OHBP_Dase"/>
</dbReference>
<dbReference type="Pfam" id="PF18029">
    <property type="entry name" value="Glyoxalase_6"/>
    <property type="match status" value="1"/>
</dbReference>
<evidence type="ECO:0000313" key="3">
    <source>
        <dbReference type="Proteomes" id="UP000198546"/>
    </source>
</evidence>
<evidence type="ECO:0000259" key="1">
    <source>
        <dbReference type="Pfam" id="PF18029"/>
    </source>
</evidence>
<dbReference type="InterPro" id="IPR041581">
    <property type="entry name" value="Glyoxalase_6"/>
</dbReference>
<dbReference type="AlphaFoldDB" id="A0A1G7EN44"/>
<gene>
    <name evidence="2" type="ORF">SAMN04489747_3995</name>
</gene>
<dbReference type="PANTHER" id="PTHR35908:SF1">
    <property type="entry name" value="CONSERVED PROTEIN"/>
    <property type="match status" value="1"/>
</dbReference>